<dbReference type="SUPFAM" id="SSF47413">
    <property type="entry name" value="lambda repressor-like DNA-binding domains"/>
    <property type="match status" value="1"/>
</dbReference>
<evidence type="ECO:0000259" key="5">
    <source>
        <dbReference type="PROSITE" id="PS50932"/>
    </source>
</evidence>
<evidence type="ECO:0000313" key="7">
    <source>
        <dbReference type="Proteomes" id="UP000050867"/>
    </source>
</evidence>
<dbReference type="PROSITE" id="PS00356">
    <property type="entry name" value="HTH_LACI_1"/>
    <property type="match status" value="1"/>
</dbReference>
<dbReference type="GO" id="GO:0000976">
    <property type="term" value="F:transcription cis-regulatory region binding"/>
    <property type="evidence" value="ECO:0007669"/>
    <property type="project" value="TreeGrafter"/>
</dbReference>
<dbReference type="Pfam" id="PF00356">
    <property type="entry name" value="LacI"/>
    <property type="match status" value="1"/>
</dbReference>
<reference evidence="6 7" key="1">
    <citation type="submission" date="2015-10" db="EMBL/GenBank/DDBJ databases">
        <title>Draft genome sequence of pyrrolomycin-producing Streptomyces vitaminophilus.</title>
        <authorList>
            <person name="Graham D.E."/>
            <person name="Mahan K.M."/>
            <person name="Klingeman D.M."/>
            <person name="Hettich R.L."/>
            <person name="Parry R.J."/>
        </authorList>
    </citation>
    <scope>NUCLEOTIDE SEQUENCE [LARGE SCALE GENOMIC DNA]</scope>
    <source>
        <strain evidence="6 7">ATCC 31673</strain>
    </source>
</reference>
<accession>A0A0T6LK74</accession>
<dbReference type="RefSeq" id="WP_018386547.1">
    <property type="nucleotide sequence ID" value="NZ_LLZU01000039.1"/>
</dbReference>
<dbReference type="PANTHER" id="PTHR30146:SF109">
    <property type="entry name" value="HTH-TYPE TRANSCRIPTIONAL REGULATOR GALS"/>
    <property type="match status" value="1"/>
</dbReference>
<evidence type="ECO:0000313" key="6">
    <source>
        <dbReference type="EMBL" id="KRV46462.1"/>
    </source>
</evidence>
<gene>
    <name evidence="6" type="ORF">AQ490_11225</name>
</gene>
<organism evidence="6 7">
    <name type="scientific">Wenjunlia vitaminophila</name>
    <name type="common">Streptomyces vitaminophilus</name>
    <dbReference type="NCBI Taxonomy" id="76728"/>
    <lineage>
        <taxon>Bacteria</taxon>
        <taxon>Bacillati</taxon>
        <taxon>Actinomycetota</taxon>
        <taxon>Actinomycetes</taxon>
        <taxon>Kitasatosporales</taxon>
        <taxon>Streptomycetaceae</taxon>
        <taxon>Wenjunlia</taxon>
    </lineage>
</organism>
<dbReference type="Gene3D" id="3.40.50.2300">
    <property type="match status" value="2"/>
</dbReference>
<evidence type="ECO:0000256" key="3">
    <source>
        <dbReference type="ARBA" id="ARBA00023163"/>
    </source>
</evidence>
<dbReference type="Proteomes" id="UP000050867">
    <property type="component" value="Unassembled WGS sequence"/>
</dbReference>
<dbReference type="SMART" id="SM00354">
    <property type="entry name" value="HTH_LACI"/>
    <property type="match status" value="1"/>
</dbReference>
<proteinExistence type="predicted"/>
<evidence type="ECO:0000256" key="2">
    <source>
        <dbReference type="ARBA" id="ARBA00023125"/>
    </source>
</evidence>
<dbReference type="CDD" id="cd01392">
    <property type="entry name" value="HTH_LacI"/>
    <property type="match status" value="1"/>
</dbReference>
<dbReference type="CDD" id="cd06267">
    <property type="entry name" value="PBP1_LacI_sugar_binding-like"/>
    <property type="match status" value="1"/>
</dbReference>
<dbReference type="PRINTS" id="PR00036">
    <property type="entry name" value="HTHLACI"/>
</dbReference>
<dbReference type="PROSITE" id="PS50932">
    <property type="entry name" value="HTH_LACI_2"/>
    <property type="match status" value="1"/>
</dbReference>
<keyword evidence="3" id="KW-0804">Transcription</keyword>
<evidence type="ECO:0000256" key="1">
    <source>
        <dbReference type="ARBA" id="ARBA00023015"/>
    </source>
</evidence>
<dbReference type="eggNOG" id="COG1609">
    <property type="taxonomic scope" value="Bacteria"/>
</dbReference>
<dbReference type="EMBL" id="LLZU01000039">
    <property type="protein sequence ID" value="KRV46462.1"/>
    <property type="molecule type" value="Genomic_DNA"/>
</dbReference>
<dbReference type="InterPro" id="IPR010982">
    <property type="entry name" value="Lambda_DNA-bd_dom_sf"/>
</dbReference>
<sequence length="372" mass="39702">MTAVSGDGTPPEDLGITVQASIYDVAKAAGVSASTVSRVLSGARSVRPESAAAVMAAVEELGYRPNQLGRALRRRSTQAIGMIVPRVDNPFFPSVVQHTEEYLRLQGYALLLCTSNDDPGIEAQRLDMLTERQVDGLLISPCHQTRSLPAVRRAAERIPLVQLDRSVEGETYDFVGVDDAGGIRQLITHMRSLGRWDIAYVGGDRGNWSGAQRHTAFLAALDGSEPDPERVLLASFSERWGREAAERLLTSPTPPDAIVCGNDLIALGVLSAAARLGLRVPQDVTVSGYDDISMAVLAQPSLTTVRQPVEELTRQAADLLLARITEPGREPCTLTLPTQVIVRGSTCPTHADEGPLHAGGAADGVPGVHVAR</sequence>
<dbReference type="PANTHER" id="PTHR30146">
    <property type="entry name" value="LACI-RELATED TRANSCRIPTIONAL REPRESSOR"/>
    <property type="match status" value="1"/>
</dbReference>
<keyword evidence="1" id="KW-0805">Transcription regulation</keyword>
<feature type="domain" description="HTH lacI-type" evidence="5">
    <location>
        <begin position="20"/>
        <end position="74"/>
    </location>
</feature>
<dbReference type="InterPro" id="IPR000843">
    <property type="entry name" value="HTH_LacI"/>
</dbReference>
<dbReference type="InterPro" id="IPR028082">
    <property type="entry name" value="Peripla_BP_I"/>
</dbReference>
<evidence type="ECO:0000256" key="4">
    <source>
        <dbReference type="SAM" id="MobiDB-lite"/>
    </source>
</evidence>
<dbReference type="InterPro" id="IPR046335">
    <property type="entry name" value="LacI/GalR-like_sensor"/>
</dbReference>
<dbReference type="Pfam" id="PF13377">
    <property type="entry name" value="Peripla_BP_3"/>
    <property type="match status" value="1"/>
</dbReference>
<dbReference type="GO" id="GO:0003700">
    <property type="term" value="F:DNA-binding transcription factor activity"/>
    <property type="evidence" value="ECO:0007669"/>
    <property type="project" value="TreeGrafter"/>
</dbReference>
<protein>
    <recommendedName>
        <fullName evidence="5">HTH lacI-type domain-containing protein</fullName>
    </recommendedName>
</protein>
<dbReference type="SUPFAM" id="SSF53822">
    <property type="entry name" value="Periplasmic binding protein-like I"/>
    <property type="match status" value="1"/>
</dbReference>
<dbReference type="Gene3D" id="1.10.260.40">
    <property type="entry name" value="lambda repressor-like DNA-binding domains"/>
    <property type="match status" value="1"/>
</dbReference>
<dbReference type="STRING" id="76728.AQ490_11225"/>
<keyword evidence="2" id="KW-0238">DNA-binding</keyword>
<comment type="caution">
    <text evidence="6">The sequence shown here is derived from an EMBL/GenBank/DDBJ whole genome shotgun (WGS) entry which is preliminary data.</text>
</comment>
<name>A0A0T6LK74_WENVI</name>
<feature type="region of interest" description="Disordered" evidence="4">
    <location>
        <begin position="352"/>
        <end position="372"/>
    </location>
</feature>
<dbReference type="AlphaFoldDB" id="A0A0T6LK74"/>
<keyword evidence="7" id="KW-1185">Reference proteome</keyword>